<evidence type="ECO:0000256" key="12">
    <source>
        <dbReference type="SAM" id="Coils"/>
    </source>
</evidence>
<evidence type="ECO:0000256" key="9">
    <source>
        <dbReference type="ARBA" id="ARBA00022840"/>
    </source>
</evidence>
<dbReference type="SMART" id="SM00091">
    <property type="entry name" value="PAS"/>
    <property type="match status" value="3"/>
</dbReference>
<dbReference type="InterPro" id="IPR003594">
    <property type="entry name" value="HATPase_dom"/>
</dbReference>
<keyword evidence="10" id="KW-0902">Two-component regulatory system</keyword>
<feature type="coiled-coil region" evidence="12">
    <location>
        <begin position="2"/>
        <end position="29"/>
    </location>
</feature>
<dbReference type="SUPFAM" id="SSF47384">
    <property type="entry name" value="Homodimeric domain of signal transducing histidine kinase"/>
    <property type="match status" value="1"/>
</dbReference>
<dbReference type="InterPro" id="IPR036890">
    <property type="entry name" value="HATPase_C_sf"/>
</dbReference>
<dbReference type="Pfam" id="PF02518">
    <property type="entry name" value="HATPase_c"/>
    <property type="match status" value="1"/>
</dbReference>
<dbReference type="InterPro" id="IPR003661">
    <property type="entry name" value="HisK_dim/P_dom"/>
</dbReference>
<dbReference type="SMART" id="SM00086">
    <property type="entry name" value="PAC"/>
    <property type="match status" value="3"/>
</dbReference>
<evidence type="ECO:0000256" key="4">
    <source>
        <dbReference type="ARBA" id="ARBA00022475"/>
    </source>
</evidence>
<dbReference type="InterPro" id="IPR003018">
    <property type="entry name" value="GAF"/>
</dbReference>
<evidence type="ECO:0000256" key="6">
    <source>
        <dbReference type="ARBA" id="ARBA00022679"/>
    </source>
</evidence>
<dbReference type="SMART" id="SM00388">
    <property type="entry name" value="HisKA"/>
    <property type="match status" value="1"/>
</dbReference>
<feature type="domain" description="PAS" evidence="14">
    <location>
        <begin position="163"/>
        <end position="219"/>
    </location>
</feature>
<dbReference type="FunFam" id="3.30.565.10:FF:000023">
    <property type="entry name" value="PAS domain-containing sensor histidine kinase"/>
    <property type="match status" value="1"/>
</dbReference>
<evidence type="ECO:0000256" key="7">
    <source>
        <dbReference type="ARBA" id="ARBA00022741"/>
    </source>
</evidence>
<evidence type="ECO:0000256" key="5">
    <source>
        <dbReference type="ARBA" id="ARBA00022553"/>
    </source>
</evidence>
<evidence type="ECO:0000256" key="3">
    <source>
        <dbReference type="ARBA" id="ARBA00012438"/>
    </source>
</evidence>
<dbReference type="Pfam" id="PF13185">
    <property type="entry name" value="GAF_2"/>
    <property type="match status" value="1"/>
</dbReference>
<dbReference type="PROSITE" id="PS50113">
    <property type="entry name" value="PAC"/>
    <property type="match status" value="2"/>
</dbReference>
<evidence type="ECO:0000256" key="1">
    <source>
        <dbReference type="ARBA" id="ARBA00000085"/>
    </source>
</evidence>
<gene>
    <name evidence="16" type="ORF">DPRO_1867</name>
</gene>
<dbReference type="SMART" id="SM00065">
    <property type="entry name" value="GAF"/>
    <property type="match status" value="1"/>
</dbReference>
<feature type="domain" description="PAC" evidence="15">
    <location>
        <begin position="111"/>
        <end position="162"/>
    </location>
</feature>
<evidence type="ECO:0000259" key="15">
    <source>
        <dbReference type="PROSITE" id="PS50113"/>
    </source>
</evidence>
<dbReference type="GO" id="GO:0005524">
    <property type="term" value="F:ATP binding"/>
    <property type="evidence" value="ECO:0007669"/>
    <property type="project" value="UniProtKB-KW"/>
</dbReference>
<dbReference type="SUPFAM" id="SSF55874">
    <property type="entry name" value="ATPase domain of HSP90 chaperone/DNA topoisomerase II/histidine kinase"/>
    <property type="match status" value="1"/>
</dbReference>
<dbReference type="EMBL" id="LT907975">
    <property type="protein sequence ID" value="SOB58767.1"/>
    <property type="molecule type" value="Genomic_DNA"/>
</dbReference>
<feature type="coiled-coil region" evidence="12">
    <location>
        <begin position="559"/>
        <end position="617"/>
    </location>
</feature>
<evidence type="ECO:0000256" key="2">
    <source>
        <dbReference type="ARBA" id="ARBA00004236"/>
    </source>
</evidence>
<dbReference type="Proteomes" id="UP000219215">
    <property type="component" value="Chromosome DPRO"/>
</dbReference>
<dbReference type="AlphaFoldDB" id="A0A2C8F8M9"/>
<keyword evidence="4" id="KW-1003">Cell membrane</keyword>
<reference evidence="17" key="1">
    <citation type="submission" date="2017-09" db="EMBL/GenBank/DDBJ databases">
        <authorList>
            <person name="Regsiter A."/>
            <person name="William W."/>
        </authorList>
    </citation>
    <scope>NUCLEOTIDE SEQUENCE [LARGE SCALE GENOMIC DNA]</scope>
    <source>
        <strain evidence="17">500-1</strain>
    </source>
</reference>
<dbReference type="RefSeq" id="WP_232005759.1">
    <property type="nucleotide sequence ID" value="NZ_LT907975.1"/>
</dbReference>
<dbReference type="GO" id="GO:0005886">
    <property type="term" value="C:plasma membrane"/>
    <property type="evidence" value="ECO:0007669"/>
    <property type="project" value="UniProtKB-SubCell"/>
</dbReference>
<dbReference type="InterPro" id="IPR029016">
    <property type="entry name" value="GAF-like_dom_sf"/>
</dbReference>
<dbReference type="InterPro" id="IPR000014">
    <property type="entry name" value="PAS"/>
</dbReference>
<comment type="catalytic activity">
    <reaction evidence="1">
        <text>ATP + protein L-histidine = ADP + protein N-phospho-L-histidine.</text>
        <dbReference type="EC" id="2.7.13.3"/>
    </reaction>
</comment>
<dbReference type="InterPro" id="IPR013767">
    <property type="entry name" value="PAS_fold"/>
</dbReference>
<evidence type="ECO:0000313" key="17">
    <source>
        <dbReference type="Proteomes" id="UP000219215"/>
    </source>
</evidence>
<dbReference type="PROSITE" id="PS50109">
    <property type="entry name" value="HIS_KIN"/>
    <property type="match status" value="1"/>
</dbReference>
<organism evidence="16 17">
    <name type="scientific">Pseudodesulfovibrio profundus</name>
    <dbReference type="NCBI Taxonomy" id="57320"/>
    <lineage>
        <taxon>Bacteria</taxon>
        <taxon>Pseudomonadati</taxon>
        <taxon>Thermodesulfobacteriota</taxon>
        <taxon>Desulfovibrionia</taxon>
        <taxon>Desulfovibrionales</taxon>
        <taxon>Desulfovibrionaceae</taxon>
    </lineage>
</organism>
<dbReference type="GO" id="GO:0000155">
    <property type="term" value="F:phosphorelay sensor kinase activity"/>
    <property type="evidence" value="ECO:0007669"/>
    <property type="project" value="InterPro"/>
</dbReference>
<feature type="domain" description="Histidine kinase" evidence="13">
    <location>
        <begin position="624"/>
        <end position="857"/>
    </location>
</feature>
<evidence type="ECO:0000313" key="16">
    <source>
        <dbReference type="EMBL" id="SOB58767.1"/>
    </source>
</evidence>
<sequence>MMSDDAKSKKELIAELNDLRDELERIKAGSSDLSTGIPEDCRTILDNLPQVVFELGMDGKFTYVNKLGLETFGYTQADLDNGVWAMDIFPEKEAPRVDGNIRNILRGHGPYGEEYIASRKDGVEFPIKIYSQPLRHNGKTIGIRGTVIDISDFRDVEFALRQSENHYKALFDNTGTAMVLFDSQGIIIRCNDHFARLCACPKEEILGKMSWRDFVYEEDLPTMIQYHNVRNDDGGCAPSDYEFTFINRKGRKRKIHVFLQCLPDSMERVCSLIDITDRKQTEEALRLSEERYQLVVRGANDGIWDWDLESDKVYFSPRYKAILGYEDHEFPNMADSWKNHVHPDDLDYVIAANMECINGKVDQFEVEYRMLHKDGTYRWILGRGASAKNRQGVTYRLAGTHTDTTARKIQERTTLARYAISEAVSTTKDLPQLYKQIYAILDDLIGARNFYIALVDEKKDILHFPFWVDEKDDYYELCELSTTTKKGLTIHVLRTGEPLFISHADPHLKELEKKIGFIGSSSKVWLGVPLKSKGKVIGVMAIQDYHNPLHYRRSDAALLEAASEQVALAIERKQSEEQLTQLNEQLEVKVCNRTAELETKALELERANKRLKELDKIKSALVSSISHELRTPLTSIRGFAKLAGKDFQRHFKSLTNDSCLTAKGDRLLRNLGIIENEGERLTRLINDFLDINRIESGMASWNDSFINPCETVQQAVFALSGAFESKPGIRLIADLPKEVPTVYADPDKLQQILSNLLNNAWKFTRQGTVSVSISHTQDTVTICVADTGPGISKEEQHSIFEKFHKTRIGDTITQDDKGTGLGLAICREIVEHYDGSIWVESTPGEGSTFCFTLPIARQQNVACTF</sequence>
<name>A0A2C8F8M9_9BACT</name>
<dbReference type="NCBIfam" id="TIGR00229">
    <property type="entry name" value="sensory_box"/>
    <property type="match status" value="3"/>
</dbReference>
<feature type="domain" description="PAS" evidence="14">
    <location>
        <begin position="42"/>
        <end position="108"/>
    </location>
</feature>
<dbReference type="Pfam" id="PF08448">
    <property type="entry name" value="PAS_4"/>
    <property type="match status" value="1"/>
</dbReference>
<dbReference type="CDD" id="cd00130">
    <property type="entry name" value="PAS"/>
    <property type="match status" value="3"/>
</dbReference>
<feature type="domain" description="PAS" evidence="14">
    <location>
        <begin position="288"/>
        <end position="360"/>
    </location>
</feature>
<keyword evidence="5" id="KW-0597">Phosphoprotein</keyword>
<dbReference type="PANTHER" id="PTHR43304:SF1">
    <property type="entry name" value="PAC DOMAIN-CONTAINING PROTEIN"/>
    <property type="match status" value="1"/>
</dbReference>
<dbReference type="FunFam" id="3.30.450.20:FF:000099">
    <property type="entry name" value="Sensory box sensor histidine kinase"/>
    <property type="match status" value="1"/>
</dbReference>
<dbReference type="InterPro" id="IPR004358">
    <property type="entry name" value="Sig_transdc_His_kin-like_C"/>
</dbReference>
<dbReference type="SUPFAM" id="SSF55785">
    <property type="entry name" value="PYP-like sensor domain (PAS domain)"/>
    <property type="match status" value="3"/>
</dbReference>
<dbReference type="Gene3D" id="3.30.565.10">
    <property type="entry name" value="Histidine kinase-like ATPase, C-terminal domain"/>
    <property type="match status" value="1"/>
</dbReference>
<dbReference type="Pfam" id="PF08447">
    <property type="entry name" value="PAS_3"/>
    <property type="match status" value="1"/>
</dbReference>
<keyword evidence="9" id="KW-0067">ATP-binding</keyword>
<evidence type="ECO:0000259" key="13">
    <source>
        <dbReference type="PROSITE" id="PS50109"/>
    </source>
</evidence>
<feature type="domain" description="PAC" evidence="15">
    <location>
        <begin position="364"/>
        <end position="416"/>
    </location>
</feature>
<dbReference type="GO" id="GO:0006355">
    <property type="term" value="P:regulation of DNA-templated transcription"/>
    <property type="evidence" value="ECO:0007669"/>
    <property type="project" value="InterPro"/>
</dbReference>
<keyword evidence="11" id="KW-0472">Membrane</keyword>
<evidence type="ECO:0000256" key="8">
    <source>
        <dbReference type="ARBA" id="ARBA00022777"/>
    </source>
</evidence>
<protein>
    <recommendedName>
        <fullName evidence="3">histidine kinase</fullName>
        <ecNumber evidence="3">2.7.13.3</ecNumber>
    </recommendedName>
</protein>
<keyword evidence="12" id="KW-0175">Coiled coil</keyword>
<dbReference type="Pfam" id="PF00989">
    <property type="entry name" value="PAS"/>
    <property type="match status" value="1"/>
</dbReference>
<evidence type="ECO:0000256" key="10">
    <source>
        <dbReference type="ARBA" id="ARBA00023012"/>
    </source>
</evidence>
<evidence type="ECO:0000259" key="14">
    <source>
        <dbReference type="PROSITE" id="PS50112"/>
    </source>
</evidence>
<dbReference type="InterPro" id="IPR035965">
    <property type="entry name" value="PAS-like_dom_sf"/>
</dbReference>
<dbReference type="EC" id="2.7.13.3" evidence="3"/>
<dbReference type="InterPro" id="IPR005467">
    <property type="entry name" value="His_kinase_dom"/>
</dbReference>
<dbReference type="InterPro" id="IPR013656">
    <property type="entry name" value="PAS_4"/>
</dbReference>
<proteinExistence type="predicted"/>
<accession>A0A2C8F8M9</accession>
<dbReference type="PROSITE" id="PS50112">
    <property type="entry name" value="PAS"/>
    <property type="match status" value="3"/>
</dbReference>
<keyword evidence="17" id="KW-1185">Reference proteome</keyword>
<keyword evidence="8" id="KW-0418">Kinase</keyword>
<dbReference type="PANTHER" id="PTHR43304">
    <property type="entry name" value="PHYTOCHROME-LIKE PROTEIN CPH1"/>
    <property type="match status" value="1"/>
</dbReference>
<dbReference type="Gene3D" id="3.30.450.20">
    <property type="entry name" value="PAS domain"/>
    <property type="match status" value="3"/>
</dbReference>
<comment type="subcellular location">
    <subcellularLocation>
        <location evidence="2">Cell membrane</location>
    </subcellularLocation>
</comment>
<dbReference type="InterPro" id="IPR000700">
    <property type="entry name" value="PAS-assoc_C"/>
</dbReference>
<dbReference type="Gene3D" id="1.10.287.130">
    <property type="match status" value="1"/>
</dbReference>
<dbReference type="PRINTS" id="PR00344">
    <property type="entry name" value="BCTRLSENSOR"/>
</dbReference>
<dbReference type="Pfam" id="PF00512">
    <property type="entry name" value="HisKA"/>
    <property type="match status" value="1"/>
</dbReference>
<dbReference type="SUPFAM" id="SSF55781">
    <property type="entry name" value="GAF domain-like"/>
    <property type="match status" value="1"/>
</dbReference>
<keyword evidence="6" id="KW-0808">Transferase</keyword>
<dbReference type="Gene3D" id="3.30.450.40">
    <property type="match status" value="1"/>
</dbReference>
<evidence type="ECO:0000256" key="11">
    <source>
        <dbReference type="ARBA" id="ARBA00023136"/>
    </source>
</evidence>
<keyword evidence="7" id="KW-0547">Nucleotide-binding</keyword>
<dbReference type="InterPro" id="IPR052162">
    <property type="entry name" value="Sensor_kinase/Photoreceptor"/>
</dbReference>
<dbReference type="InterPro" id="IPR013655">
    <property type="entry name" value="PAS_fold_3"/>
</dbReference>
<dbReference type="SMART" id="SM00387">
    <property type="entry name" value="HATPase_c"/>
    <property type="match status" value="1"/>
</dbReference>
<dbReference type="InterPro" id="IPR001610">
    <property type="entry name" value="PAC"/>
</dbReference>
<dbReference type="CDD" id="cd16922">
    <property type="entry name" value="HATPase_EvgS-ArcB-TorS-like"/>
    <property type="match status" value="1"/>
</dbReference>
<dbReference type="InterPro" id="IPR036097">
    <property type="entry name" value="HisK_dim/P_sf"/>
</dbReference>
<dbReference type="CDD" id="cd00082">
    <property type="entry name" value="HisKA"/>
    <property type="match status" value="1"/>
</dbReference>
<dbReference type="KEGG" id="pprf:DPRO_1867"/>